<feature type="compositionally biased region" description="Low complexity" evidence="2">
    <location>
        <begin position="470"/>
        <end position="479"/>
    </location>
</feature>
<name>A0A5J9WPU3_9POAL</name>
<feature type="compositionally biased region" description="Low complexity" evidence="2">
    <location>
        <begin position="392"/>
        <end position="407"/>
    </location>
</feature>
<gene>
    <name evidence="5" type="ORF">EJB05_01324</name>
</gene>
<feature type="region of interest" description="Disordered" evidence="2">
    <location>
        <begin position="173"/>
        <end position="197"/>
    </location>
</feature>
<feature type="compositionally biased region" description="Low complexity" evidence="2">
    <location>
        <begin position="138"/>
        <end position="147"/>
    </location>
</feature>
<dbReference type="PANTHER" id="PTHR21450:SF57">
    <property type="entry name" value="BZIP TRANSCRIPTION FACTOR-LIKE"/>
    <property type="match status" value="1"/>
</dbReference>
<dbReference type="AlphaFoldDB" id="A0A5J9WPU3"/>
<keyword evidence="6" id="KW-1185">Reference proteome</keyword>
<evidence type="ECO:0000313" key="6">
    <source>
        <dbReference type="Proteomes" id="UP000324897"/>
    </source>
</evidence>
<proteinExistence type="predicted"/>
<dbReference type="EMBL" id="RWGY01000002">
    <property type="protein sequence ID" value="TVU49976.1"/>
    <property type="molecule type" value="Genomic_DNA"/>
</dbReference>
<feature type="region of interest" description="Disordered" evidence="2">
    <location>
        <begin position="1"/>
        <end position="24"/>
    </location>
</feature>
<dbReference type="Pfam" id="PF04783">
    <property type="entry name" value="DUF630"/>
    <property type="match status" value="1"/>
</dbReference>
<feature type="compositionally biased region" description="Low complexity" evidence="2">
    <location>
        <begin position="99"/>
        <end position="114"/>
    </location>
</feature>
<evidence type="ECO:0008006" key="7">
    <source>
        <dbReference type="Google" id="ProtNLM"/>
    </source>
</evidence>
<keyword evidence="1" id="KW-0175">Coiled coil</keyword>
<comment type="caution">
    <text evidence="5">The sequence shown here is derived from an EMBL/GenBank/DDBJ whole genome shotgun (WGS) entry which is preliminary data.</text>
</comment>
<evidence type="ECO:0000259" key="3">
    <source>
        <dbReference type="Pfam" id="PF04782"/>
    </source>
</evidence>
<dbReference type="InterPro" id="IPR006867">
    <property type="entry name" value="DUF632"/>
</dbReference>
<feature type="compositionally biased region" description="Low complexity" evidence="2">
    <location>
        <begin position="253"/>
        <end position="263"/>
    </location>
</feature>
<feature type="coiled-coil region" evidence="1">
    <location>
        <begin position="504"/>
        <end position="534"/>
    </location>
</feature>
<feature type="domain" description="DUF630" evidence="4">
    <location>
        <begin position="1"/>
        <end position="71"/>
    </location>
</feature>
<feature type="compositionally biased region" description="Basic and acidic residues" evidence="2">
    <location>
        <begin position="304"/>
        <end position="313"/>
    </location>
</feature>
<feature type="region of interest" description="Disordered" evidence="2">
    <location>
        <begin position="99"/>
        <end position="158"/>
    </location>
</feature>
<evidence type="ECO:0000256" key="2">
    <source>
        <dbReference type="SAM" id="MobiDB-lite"/>
    </source>
</evidence>
<dbReference type="PANTHER" id="PTHR21450">
    <property type="entry name" value="PROTEIN ALTERED PHOSPHATE STARVATION RESPONSE 1"/>
    <property type="match status" value="1"/>
</dbReference>
<dbReference type="Gramene" id="TVU49976">
    <property type="protein sequence ID" value="TVU49976"/>
    <property type="gene ID" value="EJB05_01324"/>
</dbReference>
<accession>A0A5J9WPU3</accession>
<dbReference type="Pfam" id="PF04782">
    <property type="entry name" value="DUF632"/>
    <property type="match status" value="1"/>
</dbReference>
<dbReference type="Proteomes" id="UP000324897">
    <property type="component" value="Chromosome 6"/>
</dbReference>
<sequence>MGCSTSRDAAAGGARPRPRPRRRVEEAAKLCRERAKLARAVADRRSALAAAHAAYFRSLAAVAFALRRFADAALAPPPAFALPPSPVAAATATATVSPILQSSPSPTASSLSHHSLPDENLEPPRPNANRGGGDDGKTAASSSTTTTRTRHCMRSSPTVPAVVYENPYARPGYAEGEASHGDVDGEEAPPEITPWDFFDPFAHCDGFAEDYLSRRRDLPDDDSAELRKAEGVPELEEDTESSAATAEDRDASSKPSTSTATTAGDQNTKAKTPAAPDNAASNSDPSGGGNGAAGKRPAAPSHISSKEGAKVERAVPAPPGANGGGTGKAVSSKEAAPSNNGTSEKSNPEREKKKKKMTSPASLKGTVNTDGTGGNTSSSRAAGRGGGDGGEPSARPAATTTTSPPTRSVAAAMDEVYWLFNEAANRGVAVARVLGKGKSSVVPCRAKLRVLTVSTTSCLPKRQQRRKPRASTSRRSTSSLLGAAGRTNGALKFSSTLEKIWLWENKLCREIEDKEKLRKQYKKTYKRLKSMEDRGVESSTIDSTQESLNDLRSKISVSVSTANVLKVMIQKVRDEELYPQLADLVQRFRALWKAVMECHEKQLSAIQGTEMHRLKAVTLSQSSVASIASEELEKQLINWRRCFDKWTGSQKSFVQALNRWMVKPLPEAQEETRPDGVTQQLEPLALVISKNWLQATETVSTAEVLRSMDHFSKLVREFKKSQEGEQRHKQKAERSSRDYITKREDLKVAYGLITGHDVAAVMENPYYKRDECVRNLVKARRRRDDERARHDEILQHAHVAASATLPLGLVPMLQQIISFFQGNLQAYTQIGIQGT</sequence>
<evidence type="ECO:0000313" key="5">
    <source>
        <dbReference type="EMBL" id="TVU49976.1"/>
    </source>
</evidence>
<feature type="region of interest" description="Disordered" evidence="2">
    <location>
        <begin position="218"/>
        <end position="407"/>
    </location>
</feature>
<dbReference type="InterPro" id="IPR006868">
    <property type="entry name" value="DUF630"/>
</dbReference>
<feature type="compositionally biased region" description="Basic and acidic residues" evidence="2">
    <location>
        <begin position="218"/>
        <end position="231"/>
    </location>
</feature>
<evidence type="ECO:0000259" key="4">
    <source>
        <dbReference type="Pfam" id="PF04783"/>
    </source>
</evidence>
<organism evidence="5 6">
    <name type="scientific">Eragrostis curvula</name>
    <name type="common">weeping love grass</name>
    <dbReference type="NCBI Taxonomy" id="38414"/>
    <lineage>
        <taxon>Eukaryota</taxon>
        <taxon>Viridiplantae</taxon>
        <taxon>Streptophyta</taxon>
        <taxon>Embryophyta</taxon>
        <taxon>Tracheophyta</taxon>
        <taxon>Spermatophyta</taxon>
        <taxon>Magnoliopsida</taxon>
        <taxon>Liliopsida</taxon>
        <taxon>Poales</taxon>
        <taxon>Poaceae</taxon>
        <taxon>PACMAD clade</taxon>
        <taxon>Chloridoideae</taxon>
        <taxon>Eragrostideae</taxon>
        <taxon>Eragrostidinae</taxon>
        <taxon>Eragrostis</taxon>
    </lineage>
</organism>
<evidence type="ECO:0000256" key="1">
    <source>
        <dbReference type="SAM" id="Coils"/>
    </source>
</evidence>
<protein>
    <recommendedName>
        <fullName evidence="7">DUF632 domain-containing protein</fullName>
    </recommendedName>
</protein>
<feature type="domain" description="DUF632" evidence="3">
    <location>
        <begin position="411"/>
        <end position="716"/>
    </location>
</feature>
<reference evidence="5 6" key="1">
    <citation type="journal article" date="2019" name="Sci. Rep.">
        <title>A high-quality genome of Eragrostis curvula grass provides insights into Poaceae evolution and supports new strategies to enhance forage quality.</title>
        <authorList>
            <person name="Carballo J."/>
            <person name="Santos B.A.C.M."/>
            <person name="Zappacosta D."/>
            <person name="Garbus I."/>
            <person name="Selva J.P."/>
            <person name="Gallo C.A."/>
            <person name="Diaz A."/>
            <person name="Albertini E."/>
            <person name="Caccamo M."/>
            <person name="Echenique V."/>
        </authorList>
    </citation>
    <scope>NUCLEOTIDE SEQUENCE [LARGE SCALE GENOMIC DNA]</scope>
    <source>
        <strain evidence="6">cv. Victoria</strain>
        <tissue evidence="5">Leaf</tissue>
    </source>
</reference>
<feature type="non-terminal residue" evidence="5">
    <location>
        <position position="1"/>
    </location>
</feature>
<feature type="region of interest" description="Disordered" evidence="2">
    <location>
        <begin position="458"/>
        <end position="481"/>
    </location>
</feature>
<feature type="compositionally biased region" description="Low complexity" evidence="2">
    <location>
        <begin position="365"/>
        <end position="382"/>
    </location>
</feature>